<comment type="function">
    <text evidence="9">Involved in targeting and insertion of nascent membrane proteins into the cytoplasmic membrane. Binds to the hydrophobic signal sequence of the ribosome-nascent chain (RNC) as it emerges from the ribosomes. The SRP-RNC complex is then targeted to the cytoplasmic membrane where it interacts with the SRP receptor FtsY.</text>
</comment>
<comment type="catalytic activity">
    <reaction evidence="8 9">
        <text>GTP + H2O = GDP + phosphate + H(+)</text>
        <dbReference type="Rhea" id="RHEA:19669"/>
        <dbReference type="ChEBI" id="CHEBI:15377"/>
        <dbReference type="ChEBI" id="CHEBI:15378"/>
        <dbReference type="ChEBI" id="CHEBI:37565"/>
        <dbReference type="ChEBI" id="CHEBI:43474"/>
        <dbReference type="ChEBI" id="CHEBI:58189"/>
        <dbReference type="EC" id="3.6.5.4"/>
    </reaction>
</comment>
<dbReference type="AlphaFoldDB" id="A0A538U5K1"/>
<evidence type="ECO:0000256" key="3">
    <source>
        <dbReference type="ARBA" id="ARBA00022801"/>
    </source>
</evidence>
<dbReference type="EMBL" id="VBPA01000145">
    <property type="protein sequence ID" value="TMQ71174.1"/>
    <property type="molecule type" value="Genomic_DNA"/>
</dbReference>
<dbReference type="CDD" id="cd18539">
    <property type="entry name" value="SRP_G"/>
    <property type="match status" value="1"/>
</dbReference>
<evidence type="ECO:0000256" key="7">
    <source>
        <dbReference type="ARBA" id="ARBA00023274"/>
    </source>
</evidence>
<evidence type="ECO:0000313" key="11">
    <source>
        <dbReference type="EMBL" id="TMQ71174.1"/>
    </source>
</evidence>
<feature type="binding site" evidence="9">
    <location>
        <begin position="107"/>
        <end position="114"/>
    </location>
    <ligand>
        <name>GTP</name>
        <dbReference type="ChEBI" id="CHEBI:37565"/>
    </ligand>
</feature>
<dbReference type="GO" id="GO:0048500">
    <property type="term" value="C:signal recognition particle"/>
    <property type="evidence" value="ECO:0007669"/>
    <property type="project" value="UniProtKB-UniRule"/>
</dbReference>
<sequence length="442" mass="48297">MFEALTDRLEGVFRRLRGEGRLSPENVRESLRDVRRALLEADVQLSVAKDFVSRVEARAVGEDVLKSLTPGQQVVGIVHDELVQLLGRTPVTLAGSPHLPTVVLLAGLQGSGKTTFAGKLAKWLGERGKRTLLVSADVYRPAAIDQLQRVAQGAGQSSWRAAEATPPVEIARAGLDEARRRGFDFMILDTAGRLHIDHDLMDELQALKREVHAHQVLLVLDGMTGQEAVRIGKAFAEQVGVDGLVITKMDGDARGGAALSLRAATGKPILFLGVGEKLDGLEPFDPARLAGRILGMGDVVGLVERARVAVDEREAARQAERLRKSDLTLQDFLEQLRQLQKMGPMEELLKMLPGVPKAALAQAAPDTRKLKRFEAILSSMTPVERLRPRILDGSRRRRIAAGSGTTVPEVNQLLRDFDQAKIMVKRMRHGPRGFGGLGRGRR</sequence>
<evidence type="ECO:0000259" key="10">
    <source>
        <dbReference type="PROSITE" id="PS00300"/>
    </source>
</evidence>
<dbReference type="PANTHER" id="PTHR11564">
    <property type="entry name" value="SIGNAL RECOGNITION PARTICLE 54K PROTEIN SRP54"/>
    <property type="match status" value="1"/>
</dbReference>
<dbReference type="SUPFAM" id="SSF52540">
    <property type="entry name" value="P-loop containing nucleoside triphosphate hydrolases"/>
    <property type="match status" value="1"/>
</dbReference>
<dbReference type="Pfam" id="PF00448">
    <property type="entry name" value="SRP54"/>
    <property type="match status" value="1"/>
</dbReference>
<comment type="caution">
    <text evidence="11">The sequence shown here is derived from an EMBL/GenBank/DDBJ whole genome shotgun (WGS) entry which is preliminary data.</text>
</comment>
<dbReference type="Pfam" id="PF02881">
    <property type="entry name" value="SRP54_N"/>
    <property type="match status" value="1"/>
</dbReference>
<evidence type="ECO:0000256" key="4">
    <source>
        <dbReference type="ARBA" id="ARBA00022884"/>
    </source>
</evidence>
<comment type="subcellular location">
    <subcellularLocation>
        <location evidence="9">Cytoplasm</location>
    </subcellularLocation>
    <text evidence="9">The SRP-RNC complex is targeted to the cytoplasmic membrane.</text>
</comment>
<dbReference type="InterPro" id="IPR004780">
    <property type="entry name" value="SRP"/>
</dbReference>
<dbReference type="SMART" id="SM00382">
    <property type="entry name" value="AAA"/>
    <property type="match status" value="1"/>
</dbReference>
<keyword evidence="9" id="KW-0963">Cytoplasm</keyword>
<dbReference type="HAMAP" id="MF_00306">
    <property type="entry name" value="SRP54"/>
    <property type="match status" value="1"/>
</dbReference>
<dbReference type="GO" id="GO:0003924">
    <property type="term" value="F:GTPase activity"/>
    <property type="evidence" value="ECO:0007669"/>
    <property type="project" value="UniProtKB-UniRule"/>
</dbReference>
<dbReference type="GO" id="GO:0005525">
    <property type="term" value="F:GTP binding"/>
    <property type="evidence" value="ECO:0007669"/>
    <property type="project" value="UniProtKB-UniRule"/>
</dbReference>
<keyword evidence="3 9" id="KW-0378">Hydrolase</keyword>
<accession>A0A538U5K1</accession>
<evidence type="ECO:0000256" key="2">
    <source>
        <dbReference type="ARBA" id="ARBA00022741"/>
    </source>
</evidence>
<keyword evidence="6 9" id="KW-0733">Signal recognition particle</keyword>
<dbReference type="InterPro" id="IPR003593">
    <property type="entry name" value="AAA+_ATPase"/>
</dbReference>
<name>A0A538U5K1_UNCEI</name>
<feature type="binding site" evidence="9">
    <location>
        <begin position="189"/>
        <end position="193"/>
    </location>
    <ligand>
        <name>GTP</name>
        <dbReference type="ChEBI" id="CHEBI:37565"/>
    </ligand>
</feature>
<evidence type="ECO:0000256" key="1">
    <source>
        <dbReference type="ARBA" id="ARBA00005450"/>
    </source>
</evidence>
<organism evidence="11 12">
    <name type="scientific">Eiseniibacteriota bacterium</name>
    <dbReference type="NCBI Taxonomy" id="2212470"/>
    <lineage>
        <taxon>Bacteria</taxon>
        <taxon>Candidatus Eiseniibacteriota</taxon>
    </lineage>
</organism>
<dbReference type="InterPro" id="IPR027417">
    <property type="entry name" value="P-loop_NTPase"/>
</dbReference>
<feature type="binding site" evidence="9">
    <location>
        <begin position="247"/>
        <end position="250"/>
    </location>
    <ligand>
        <name>GTP</name>
        <dbReference type="ChEBI" id="CHEBI:37565"/>
    </ligand>
</feature>
<dbReference type="PROSITE" id="PS00300">
    <property type="entry name" value="SRP54"/>
    <property type="match status" value="1"/>
</dbReference>
<comment type="subunit">
    <text evidence="9">Part of the signal recognition particle protein translocation system, which is composed of SRP and FtsY.</text>
</comment>
<dbReference type="InterPro" id="IPR000897">
    <property type="entry name" value="SRP54_GTPase_dom"/>
</dbReference>
<keyword evidence="5 9" id="KW-0342">GTP-binding</keyword>
<dbReference type="EC" id="3.6.5.4" evidence="9"/>
<dbReference type="PANTHER" id="PTHR11564:SF5">
    <property type="entry name" value="SIGNAL RECOGNITION PARTICLE SUBUNIT SRP54"/>
    <property type="match status" value="1"/>
</dbReference>
<keyword evidence="2 9" id="KW-0547">Nucleotide-binding</keyword>
<evidence type="ECO:0000256" key="5">
    <source>
        <dbReference type="ARBA" id="ARBA00023134"/>
    </source>
</evidence>
<gene>
    <name evidence="9" type="primary">ffh</name>
    <name evidence="11" type="ORF">E6K80_06385</name>
</gene>
<dbReference type="NCBIfam" id="TIGR00959">
    <property type="entry name" value="ffh"/>
    <property type="match status" value="1"/>
</dbReference>
<evidence type="ECO:0000256" key="6">
    <source>
        <dbReference type="ARBA" id="ARBA00023135"/>
    </source>
</evidence>
<dbReference type="GO" id="GO:0006614">
    <property type="term" value="P:SRP-dependent cotranslational protein targeting to membrane"/>
    <property type="evidence" value="ECO:0007669"/>
    <property type="project" value="InterPro"/>
</dbReference>
<protein>
    <recommendedName>
        <fullName evidence="9">Signal recognition particle protein</fullName>
        <ecNumber evidence="9">3.6.5.4</ecNumber>
    </recommendedName>
    <alternativeName>
        <fullName evidence="9">Fifty-four homolog</fullName>
    </alternativeName>
</protein>
<dbReference type="InterPro" id="IPR013822">
    <property type="entry name" value="Signal_recog_particl_SRP54_hlx"/>
</dbReference>
<reference evidence="11 12" key="1">
    <citation type="journal article" date="2019" name="Nat. Microbiol.">
        <title>Mediterranean grassland soil C-N compound turnover is dependent on rainfall and depth, and is mediated by genomically divergent microorganisms.</title>
        <authorList>
            <person name="Diamond S."/>
            <person name="Andeer P.F."/>
            <person name="Li Z."/>
            <person name="Crits-Christoph A."/>
            <person name="Burstein D."/>
            <person name="Anantharaman K."/>
            <person name="Lane K.R."/>
            <person name="Thomas B.C."/>
            <person name="Pan C."/>
            <person name="Northen T.R."/>
            <person name="Banfield J.F."/>
        </authorList>
    </citation>
    <scope>NUCLEOTIDE SEQUENCE [LARGE SCALE GENOMIC DNA]</scope>
    <source>
        <strain evidence="11">WS_10</strain>
    </source>
</reference>
<evidence type="ECO:0000313" key="12">
    <source>
        <dbReference type="Proteomes" id="UP000319836"/>
    </source>
</evidence>
<dbReference type="InterPro" id="IPR004125">
    <property type="entry name" value="Signal_recog_particle_SRP54_M"/>
</dbReference>
<dbReference type="GO" id="GO:0008312">
    <property type="term" value="F:7S RNA binding"/>
    <property type="evidence" value="ECO:0007669"/>
    <property type="project" value="InterPro"/>
</dbReference>
<dbReference type="Gene3D" id="1.20.120.140">
    <property type="entry name" value="Signal recognition particle SRP54, nucleotide-binding domain"/>
    <property type="match status" value="1"/>
</dbReference>
<evidence type="ECO:0000256" key="8">
    <source>
        <dbReference type="ARBA" id="ARBA00048027"/>
    </source>
</evidence>
<dbReference type="Gene3D" id="1.10.260.30">
    <property type="entry name" value="Signal recognition particle, SRP54 subunit, M-domain"/>
    <property type="match status" value="1"/>
</dbReference>
<dbReference type="SMART" id="SM00962">
    <property type="entry name" value="SRP54"/>
    <property type="match status" value="1"/>
</dbReference>
<dbReference type="Pfam" id="PF02978">
    <property type="entry name" value="SRP_SPB"/>
    <property type="match status" value="1"/>
</dbReference>
<evidence type="ECO:0000256" key="9">
    <source>
        <dbReference type="HAMAP-Rule" id="MF_00306"/>
    </source>
</evidence>
<keyword evidence="7 9" id="KW-0687">Ribonucleoprotein</keyword>
<dbReference type="InterPro" id="IPR042101">
    <property type="entry name" value="SRP54_N_sf"/>
</dbReference>
<dbReference type="Proteomes" id="UP000319836">
    <property type="component" value="Unassembled WGS sequence"/>
</dbReference>
<comment type="similarity">
    <text evidence="1 9">Belongs to the GTP-binding SRP family. SRP54 subfamily.</text>
</comment>
<dbReference type="SMART" id="SM00963">
    <property type="entry name" value="SRP54_N"/>
    <property type="match status" value="1"/>
</dbReference>
<dbReference type="Gene3D" id="3.40.50.300">
    <property type="entry name" value="P-loop containing nucleotide triphosphate hydrolases"/>
    <property type="match status" value="1"/>
</dbReference>
<keyword evidence="4 9" id="KW-0694">RNA-binding</keyword>
<dbReference type="InterPro" id="IPR022941">
    <property type="entry name" value="SRP54"/>
</dbReference>
<dbReference type="SUPFAM" id="SSF47446">
    <property type="entry name" value="Signal peptide-binding domain"/>
    <property type="match status" value="1"/>
</dbReference>
<comment type="domain">
    <text evidence="9">Composed of three domains: the N-terminal N domain, which is responsible for interactions with the ribosome, the central G domain, which binds GTP, and the C-terminal M domain, which binds the RNA and the signal sequence of the RNC.</text>
</comment>
<feature type="domain" description="SRP54-type proteins GTP-binding" evidence="10">
    <location>
        <begin position="268"/>
        <end position="281"/>
    </location>
</feature>
<proteinExistence type="inferred from homology"/>
<dbReference type="InterPro" id="IPR036891">
    <property type="entry name" value="Signal_recog_part_SRP54_M_sf"/>
</dbReference>